<dbReference type="GO" id="GO:0016410">
    <property type="term" value="F:N-acyltransferase activity"/>
    <property type="evidence" value="ECO:0007669"/>
    <property type="project" value="TreeGrafter"/>
</dbReference>
<dbReference type="Proteomes" id="UP000265020">
    <property type="component" value="Unassembled WGS sequence"/>
</dbReference>
<keyword evidence="5" id="KW-0812">Transmembrane</keyword>
<dbReference type="GO" id="GO:0005737">
    <property type="term" value="C:cytoplasm"/>
    <property type="evidence" value="ECO:0007669"/>
    <property type="project" value="TreeGrafter"/>
</dbReference>
<evidence type="ECO:0000256" key="1">
    <source>
        <dbReference type="ARBA" id="ARBA00007824"/>
    </source>
</evidence>
<evidence type="ECO:0000256" key="5">
    <source>
        <dbReference type="SAM" id="Phobius"/>
    </source>
</evidence>
<keyword evidence="2" id="KW-0808">Transferase</keyword>
<keyword evidence="5" id="KW-0472">Membrane</keyword>
<dbReference type="Gene3D" id="3.90.1720.10">
    <property type="entry name" value="endopeptidase domain like (from Nostoc punctiforme)"/>
    <property type="match status" value="1"/>
</dbReference>
<sequence length="166" mass="18123">MAPTLFDCDAKPGDLIEIVGGIYHHWAVFIGGNEVVHLIPSTHGEGDLGELFTYLDSSKCKVRRQKIWEVVGSKTFHVNNLLDDKYEPHDPSTIVSDAVKIVGEERPYNAATHNSEHFVTELRYGKPESRQVQNAAVIGGVATAGVAVAVLGAALFSAFHKNKNKK</sequence>
<accession>A0A3Q2FLD1</accession>
<organism evidence="7 8">
    <name type="scientific">Cyprinodon variegatus</name>
    <name type="common">Sheepshead minnow</name>
    <dbReference type="NCBI Taxonomy" id="28743"/>
    <lineage>
        <taxon>Eukaryota</taxon>
        <taxon>Metazoa</taxon>
        <taxon>Chordata</taxon>
        <taxon>Craniata</taxon>
        <taxon>Vertebrata</taxon>
        <taxon>Euteleostomi</taxon>
        <taxon>Actinopterygii</taxon>
        <taxon>Neopterygii</taxon>
        <taxon>Teleostei</taxon>
        <taxon>Neoteleostei</taxon>
        <taxon>Acanthomorphata</taxon>
        <taxon>Ovalentaria</taxon>
        <taxon>Atherinomorphae</taxon>
        <taxon>Cyprinodontiformes</taxon>
        <taxon>Cyprinodontidae</taxon>
        <taxon>Cyprinodon</taxon>
    </lineage>
</organism>
<dbReference type="Ensembl" id="ENSCVAT00000006369.1">
    <property type="protein sequence ID" value="ENSCVAP00000005625.1"/>
    <property type="gene ID" value="ENSCVAG00000007034.1"/>
</dbReference>
<dbReference type="PANTHER" id="PTHR13943">
    <property type="entry name" value="HRAS-LIKE SUPPRESSOR - RELATED"/>
    <property type="match status" value="1"/>
</dbReference>
<dbReference type="RefSeq" id="XP_015233965.1">
    <property type="nucleotide sequence ID" value="XM_015378479.1"/>
</dbReference>
<keyword evidence="3" id="KW-0378">Hydrolase</keyword>
<dbReference type="PROSITE" id="PS51934">
    <property type="entry name" value="LRAT"/>
    <property type="match status" value="1"/>
</dbReference>
<feature type="domain" description="LRAT" evidence="6">
    <location>
        <begin position="15"/>
        <end position="131"/>
    </location>
</feature>
<protein>
    <submittedName>
        <fullName evidence="7">Retinoic acid receptor responder 3</fullName>
    </submittedName>
</protein>
<dbReference type="GeneID" id="107087109"/>
<keyword evidence="8" id="KW-1185">Reference proteome</keyword>
<dbReference type="GeneTree" id="ENSGT00940000162660"/>
<reference evidence="7" key="1">
    <citation type="submission" date="2025-08" db="UniProtKB">
        <authorList>
            <consortium name="Ensembl"/>
        </authorList>
    </citation>
    <scope>IDENTIFICATION</scope>
</reference>
<dbReference type="InterPro" id="IPR051496">
    <property type="entry name" value="H-rev107_PLA/AT"/>
</dbReference>
<reference evidence="7" key="2">
    <citation type="submission" date="2025-09" db="UniProtKB">
        <authorList>
            <consortium name="Ensembl"/>
        </authorList>
    </citation>
    <scope>IDENTIFICATION</scope>
</reference>
<keyword evidence="4" id="KW-0443">Lipid metabolism</keyword>
<dbReference type="InterPro" id="IPR007053">
    <property type="entry name" value="LRAT_dom"/>
</dbReference>
<dbReference type="OMA" id="ATQNCEH"/>
<name>A0A3Q2FLD1_CYPVA</name>
<comment type="similarity">
    <text evidence="1">Belongs to the H-rev107 family.</text>
</comment>
<dbReference type="STRING" id="28743.ENSCVAP00000005625"/>
<dbReference type="OrthoDB" id="421951at2759"/>
<dbReference type="GO" id="GO:0070292">
    <property type="term" value="P:N-acylphosphatidylethanolamine metabolic process"/>
    <property type="evidence" value="ECO:0007669"/>
    <property type="project" value="TreeGrafter"/>
</dbReference>
<dbReference type="AlphaFoldDB" id="A0A3Q2FLD1"/>
<feature type="transmembrane region" description="Helical" evidence="5">
    <location>
        <begin position="136"/>
        <end position="159"/>
    </location>
</feature>
<evidence type="ECO:0000256" key="2">
    <source>
        <dbReference type="ARBA" id="ARBA00022679"/>
    </source>
</evidence>
<evidence type="ECO:0000259" key="6">
    <source>
        <dbReference type="PROSITE" id="PS51934"/>
    </source>
</evidence>
<evidence type="ECO:0000256" key="3">
    <source>
        <dbReference type="ARBA" id="ARBA00022801"/>
    </source>
</evidence>
<evidence type="ECO:0000313" key="8">
    <source>
        <dbReference type="Proteomes" id="UP000265020"/>
    </source>
</evidence>
<dbReference type="PANTHER" id="PTHR13943:SF31">
    <property type="entry name" value="PHOSPHOLIPASE A AND ACYLTRANSFERASE 3"/>
    <property type="match status" value="1"/>
</dbReference>
<proteinExistence type="inferred from homology"/>
<dbReference type="GO" id="GO:0008970">
    <property type="term" value="F:phospholipase A1 activity"/>
    <property type="evidence" value="ECO:0007669"/>
    <property type="project" value="TreeGrafter"/>
</dbReference>
<evidence type="ECO:0000313" key="7">
    <source>
        <dbReference type="Ensembl" id="ENSCVAP00000005625.1"/>
    </source>
</evidence>
<keyword evidence="5" id="KW-1133">Transmembrane helix</keyword>
<evidence type="ECO:0000256" key="4">
    <source>
        <dbReference type="ARBA" id="ARBA00023098"/>
    </source>
</evidence>
<dbReference type="KEGG" id="cvg:107087109"/>
<dbReference type="Pfam" id="PF04970">
    <property type="entry name" value="LRAT"/>
    <property type="match status" value="1"/>
</dbReference>
<dbReference type="GO" id="GO:0004623">
    <property type="term" value="F:phospholipase A2 activity"/>
    <property type="evidence" value="ECO:0007669"/>
    <property type="project" value="TreeGrafter"/>
</dbReference>